<dbReference type="SMART" id="SM00589">
    <property type="entry name" value="PRY"/>
    <property type="match status" value="1"/>
</dbReference>
<dbReference type="CDD" id="cd13745">
    <property type="entry name" value="SPRY_PRY_TRIM39"/>
    <property type="match status" value="1"/>
</dbReference>
<evidence type="ECO:0000313" key="9">
    <source>
        <dbReference type="Ensembl" id="ENSCPBP00000021173.1"/>
    </source>
</evidence>
<dbReference type="AlphaFoldDB" id="A0A8C3HPE9"/>
<name>A0A8C3HPE9_CHRPI</name>
<dbReference type="Pfam" id="PF00643">
    <property type="entry name" value="zf-B_box"/>
    <property type="match status" value="1"/>
</dbReference>
<evidence type="ECO:0000256" key="1">
    <source>
        <dbReference type="ARBA" id="ARBA00022723"/>
    </source>
</evidence>
<feature type="domain" description="RING-type" evidence="6">
    <location>
        <begin position="29"/>
        <end position="70"/>
    </location>
</feature>
<dbReference type="SUPFAM" id="SSF57850">
    <property type="entry name" value="RING/U-box"/>
    <property type="match status" value="1"/>
</dbReference>
<accession>A0A8C3HPE9</accession>
<evidence type="ECO:0000256" key="5">
    <source>
        <dbReference type="SAM" id="MobiDB-lite"/>
    </source>
</evidence>
<dbReference type="PROSITE" id="PS50089">
    <property type="entry name" value="ZF_RING_2"/>
    <property type="match status" value="1"/>
</dbReference>
<dbReference type="CDD" id="cd16594">
    <property type="entry name" value="RING-HC_TRIM7-like_C-IV"/>
    <property type="match status" value="1"/>
</dbReference>
<evidence type="ECO:0000259" key="7">
    <source>
        <dbReference type="PROSITE" id="PS50119"/>
    </source>
</evidence>
<keyword evidence="2 4" id="KW-0863">Zinc-finger</keyword>
<reference evidence="9" key="1">
    <citation type="submission" date="2025-08" db="UniProtKB">
        <authorList>
            <consortium name="Ensembl"/>
        </authorList>
    </citation>
    <scope>IDENTIFICATION</scope>
</reference>
<dbReference type="Pfam" id="PF13765">
    <property type="entry name" value="PRY"/>
    <property type="match status" value="1"/>
</dbReference>
<dbReference type="InterPro" id="IPR013320">
    <property type="entry name" value="ConA-like_dom_sf"/>
</dbReference>
<evidence type="ECO:0000259" key="6">
    <source>
        <dbReference type="PROSITE" id="PS50089"/>
    </source>
</evidence>
<sequence>LVCLNGCTGPGGAMAAGDLAGSFQDKVTCSICLEYFTDPVTIECGHNFCRDCISQCWGESEPNFSCPQCRETAQQRNLRPNRQLGNMVELVKCLRLQAVTEPEGQRVCERHQEALKLFCGEDQTPICVVCDKSKAHRSHTVVPIEEAAQEYKEILSCLQRLREEREEPLGLKSKGDRESERLLRQTEVERQLVVSECERLRQFLAEQEHLLLARLGELDEEIGGRREENITHLCKEISRLSALITELEDKCQQPALELLQVRLSDTPRAQCREGTTPELFGRVQPVSTAGQGELGQEQKHLDVTLDPDTAQPKLILSEDRKRVRHGDEEQALPNNPERFDTYPEVLGAEGFAGGRRYWEVEVGDKPDWALGVCRDSVSRKGENDISPEDGYWAVCLTDGEYKAVTCPSTSLPVSVRPSRVGIFLDYEAGEVSFYNVTDRSHLFTFTDNFSGTTRPVSWERGEGQRRRWRAGYEL</sequence>
<dbReference type="PROSITE" id="PS50119">
    <property type="entry name" value="ZF_BBOX"/>
    <property type="match status" value="1"/>
</dbReference>
<dbReference type="InterPro" id="IPR035033">
    <property type="entry name" value="PRY/SPRY_TRIM39"/>
</dbReference>
<feature type="domain" description="B box-type" evidence="7">
    <location>
        <begin position="103"/>
        <end position="144"/>
    </location>
</feature>
<organism evidence="9 10">
    <name type="scientific">Chrysemys picta bellii</name>
    <name type="common">Western painted turtle</name>
    <name type="synonym">Emys bellii</name>
    <dbReference type="NCBI Taxonomy" id="8478"/>
    <lineage>
        <taxon>Eukaryota</taxon>
        <taxon>Metazoa</taxon>
        <taxon>Chordata</taxon>
        <taxon>Craniata</taxon>
        <taxon>Vertebrata</taxon>
        <taxon>Euteleostomi</taxon>
        <taxon>Archelosauria</taxon>
        <taxon>Testudinata</taxon>
        <taxon>Testudines</taxon>
        <taxon>Cryptodira</taxon>
        <taxon>Durocryptodira</taxon>
        <taxon>Testudinoidea</taxon>
        <taxon>Emydidae</taxon>
        <taxon>Chrysemys</taxon>
    </lineage>
</organism>
<keyword evidence="3" id="KW-0862">Zinc</keyword>
<dbReference type="Proteomes" id="UP000694380">
    <property type="component" value="Unplaced"/>
</dbReference>
<dbReference type="InterPro" id="IPR006574">
    <property type="entry name" value="PRY"/>
</dbReference>
<dbReference type="SUPFAM" id="SSF49899">
    <property type="entry name" value="Concanavalin A-like lectins/glucanases"/>
    <property type="match status" value="1"/>
</dbReference>
<keyword evidence="10" id="KW-1185">Reference proteome</keyword>
<proteinExistence type="predicted"/>
<dbReference type="SUPFAM" id="SSF57845">
    <property type="entry name" value="B-box zinc-binding domain"/>
    <property type="match status" value="1"/>
</dbReference>
<dbReference type="InterPro" id="IPR001841">
    <property type="entry name" value="Znf_RING"/>
</dbReference>
<dbReference type="Gene3D" id="3.30.40.10">
    <property type="entry name" value="Zinc/RING finger domain, C3HC4 (zinc finger)"/>
    <property type="match status" value="1"/>
</dbReference>
<dbReference type="InterPro" id="IPR003879">
    <property type="entry name" value="Butyrophylin_SPRY"/>
</dbReference>
<dbReference type="InterPro" id="IPR000315">
    <property type="entry name" value="Znf_B-box"/>
</dbReference>
<dbReference type="Gene3D" id="3.30.160.60">
    <property type="entry name" value="Classic Zinc Finger"/>
    <property type="match status" value="1"/>
</dbReference>
<evidence type="ECO:0000259" key="8">
    <source>
        <dbReference type="PROSITE" id="PS50188"/>
    </source>
</evidence>
<evidence type="ECO:0000313" key="10">
    <source>
        <dbReference type="Proteomes" id="UP000694380"/>
    </source>
</evidence>
<evidence type="ECO:0000256" key="2">
    <source>
        <dbReference type="ARBA" id="ARBA00022771"/>
    </source>
</evidence>
<dbReference type="PANTHER" id="PTHR24103">
    <property type="entry name" value="E3 UBIQUITIN-PROTEIN LIGASE TRIM"/>
    <property type="match status" value="1"/>
</dbReference>
<dbReference type="CDD" id="cd19762">
    <property type="entry name" value="Bbox2_TRIM7-like"/>
    <property type="match status" value="1"/>
</dbReference>
<dbReference type="SMART" id="SM00449">
    <property type="entry name" value="SPRY"/>
    <property type="match status" value="1"/>
</dbReference>
<dbReference type="Pfam" id="PF15227">
    <property type="entry name" value="zf-C3HC4_4"/>
    <property type="match status" value="1"/>
</dbReference>
<dbReference type="Ensembl" id="ENSCPBT00000024920.1">
    <property type="protein sequence ID" value="ENSCPBP00000021173.1"/>
    <property type="gene ID" value="ENSCPBG00000015216.1"/>
</dbReference>
<dbReference type="InterPro" id="IPR013083">
    <property type="entry name" value="Znf_RING/FYVE/PHD"/>
</dbReference>
<dbReference type="PROSITE" id="PS00518">
    <property type="entry name" value="ZF_RING_1"/>
    <property type="match status" value="1"/>
</dbReference>
<dbReference type="SMART" id="SM00184">
    <property type="entry name" value="RING"/>
    <property type="match status" value="1"/>
</dbReference>
<dbReference type="Gene3D" id="2.60.120.920">
    <property type="match status" value="1"/>
</dbReference>
<dbReference type="GO" id="GO:0008270">
    <property type="term" value="F:zinc ion binding"/>
    <property type="evidence" value="ECO:0007669"/>
    <property type="project" value="UniProtKB-KW"/>
</dbReference>
<reference evidence="9" key="2">
    <citation type="submission" date="2025-09" db="UniProtKB">
        <authorList>
            <consortium name="Ensembl"/>
        </authorList>
    </citation>
    <scope>IDENTIFICATION</scope>
</reference>
<dbReference type="FunFam" id="2.60.120.920:FF:000004">
    <property type="entry name" value="Butyrophilin subfamily 1 member A1"/>
    <property type="match status" value="1"/>
</dbReference>
<feature type="domain" description="B30.2/SPRY" evidence="8">
    <location>
        <begin position="283"/>
        <end position="474"/>
    </location>
</feature>
<dbReference type="InterPro" id="IPR017907">
    <property type="entry name" value="Znf_RING_CS"/>
</dbReference>
<dbReference type="PROSITE" id="PS50188">
    <property type="entry name" value="B302_SPRY"/>
    <property type="match status" value="1"/>
</dbReference>
<dbReference type="SMART" id="SM00336">
    <property type="entry name" value="BBOX"/>
    <property type="match status" value="1"/>
</dbReference>
<dbReference type="InterPro" id="IPR003877">
    <property type="entry name" value="SPRY_dom"/>
</dbReference>
<dbReference type="InterPro" id="IPR001870">
    <property type="entry name" value="B30.2/SPRY"/>
</dbReference>
<dbReference type="InterPro" id="IPR050143">
    <property type="entry name" value="TRIM/RBCC"/>
</dbReference>
<evidence type="ECO:0000256" key="4">
    <source>
        <dbReference type="PROSITE-ProRule" id="PRU00024"/>
    </source>
</evidence>
<feature type="region of interest" description="Disordered" evidence="5">
    <location>
        <begin position="321"/>
        <end position="340"/>
    </location>
</feature>
<dbReference type="PRINTS" id="PR01407">
    <property type="entry name" value="BUTYPHLNCDUF"/>
</dbReference>
<evidence type="ECO:0000256" key="3">
    <source>
        <dbReference type="ARBA" id="ARBA00022833"/>
    </source>
</evidence>
<dbReference type="Pfam" id="PF00622">
    <property type="entry name" value="SPRY"/>
    <property type="match status" value="1"/>
</dbReference>
<protein>
    <submittedName>
        <fullName evidence="9">Uncharacterized protein</fullName>
    </submittedName>
</protein>
<dbReference type="GeneTree" id="ENSGT01030000234669"/>
<keyword evidence="1" id="KW-0479">Metal-binding</keyword>
<dbReference type="InterPro" id="IPR043136">
    <property type="entry name" value="B30.2/SPRY_sf"/>
</dbReference>
<dbReference type="OMA" id="ELEERCW"/>